<proteinExistence type="predicted"/>
<dbReference type="Pfam" id="PF21959">
    <property type="entry name" value="DUF6923"/>
    <property type="match status" value="1"/>
</dbReference>
<accession>A0A0F9XH63</accession>
<name>A0A0F9XH63_9ZZZZ</name>
<protein>
    <recommendedName>
        <fullName evidence="1">DUF6923 domain-containing protein</fullName>
    </recommendedName>
</protein>
<organism evidence="2">
    <name type="scientific">marine sediment metagenome</name>
    <dbReference type="NCBI Taxonomy" id="412755"/>
    <lineage>
        <taxon>unclassified sequences</taxon>
        <taxon>metagenomes</taxon>
        <taxon>ecological metagenomes</taxon>
    </lineage>
</organism>
<comment type="caution">
    <text evidence="2">The sequence shown here is derived from an EMBL/GenBank/DDBJ whole genome shotgun (WGS) entry which is preliminary data.</text>
</comment>
<sequence length="134" mass="14740">MVAQSEPFNCDFNAYLFQYNDIYALDLASGSSYLVAENITPGNVNGVGYNSTDGFLWGYLSTPSTPSSTIVRIGNDYSVEQYTIPELPSGNKYVGDISKDGVYYFKAGGSSYYKVDINPESDSYLEYLGKFSLS</sequence>
<evidence type="ECO:0000313" key="2">
    <source>
        <dbReference type="EMBL" id="KKN98376.1"/>
    </source>
</evidence>
<dbReference type="EMBL" id="LAZR01000052">
    <property type="protein sequence ID" value="KKN98376.1"/>
    <property type="molecule type" value="Genomic_DNA"/>
</dbReference>
<evidence type="ECO:0000259" key="1">
    <source>
        <dbReference type="Pfam" id="PF21959"/>
    </source>
</evidence>
<dbReference type="AlphaFoldDB" id="A0A0F9XH63"/>
<reference evidence="2" key="1">
    <citation type="journal article" date="2015" name="Nature">
        <title>Complex archaea that bridge the gap between prokaryotes and eukaryotes.</title>
        <authorList>
            <person name="Spang A."/>
            <person name="Saw J.H."/>
            <person name="Jorgensen S.L."/>
            <person name="Zaremba-Niedzwiedzka K."/>
            <person name="Martijn J."/>
            <person name="Lind A.E."/>
            <person name="van Eijk R."/>
            <person name="Schleper C."/>
            <person name="Guy L."/>
            <person name="Ettema T.J."/>
        </authorList>
    </citation>
    <scope>NUCLEOTIDE SEQUENCE</scope>
</reference>
<feature type="domain" description="DUF6923" evidence="1">
    <location>
        <begin position="30"/>
        <end position="118"/>
    </location>
</feature>
<gene>
    <name evidence="2" type="ORF">LCGC14_0149100</name>
</gene>
<dbReference type="InterPro" id="IPR054215">
    <property type="entry name" value="DUF6923"/>
</dbReference>